<accession>A0ABR7CZW5</accession>
<evidence type="ECO:0000259" key="8">
    <source>
        <dbReference type="Pfam" id="PF14322"/>
    </source>
</evidence>
<keyword evidence="10" id="KW-1185">Reference proteome</keyword>
<organism evidence="9 10">
    <name type="scientific">Butyricimonas hominis</name>
    <dbReference type="NCBI Taxonomy" id="2763032"/>
    <lineage>
        <taxon>Bacteria</taxon>
        <taxon>Pseudomonadati</taxon>
        <taxon>Bacteroidota</taxon>
        <taxon>Bacteroidia</taxon>
        <taxon>Bacteroidales</taxon>
        <taxon>Odoribacteraceae</taxon>
        <taxon>Butyricimonas</taxon>
    </lineage>
</organism>
<feature type="signal peptide" evidence="6">
    <location>
        <begin position="1"/>
        <end position="20"/>
    </location>
</feature>
<evidence type="ECO:0000256" key="3">
    <source>
        <dbReference type="ARBA" id="ARBA00022729"/>
    </source>
</evidence>
<evidence type="ECO:0000259" key="7">
    <source>
        <dbReference type="Pfam" id="PF07980"/>
    </source>
</evidence>
<dbReference type="RefSeq" id="WP_186975788.1">
    <property type="nucleotide sequence ID" value="NZ_JACOOH010000003.1"/>
</dbReference>
<comment type="caution">
    <text evidence="9">The sequence shown here is derived from an EMBL/GenBank/DDBJ whole genome shotgun (WGS) entry which is preliminary data.</text>
</comment>
<comment type="subcellular location">
    <subcellularLocation>
        <location evidence="1">Cell outer membrane</location>
    </subcellularLocation>
</comment>
<evidence type="ECO:0000313" key="9">
    <source>
        <dbReference type="EMBL" id="MBC5621228.1"/>
    </source>
</evidence>
<keyword evidence="4" id="KW-0472">Membrane</keyword>
<evidence type="ECO:0000256" key="2">
    <source>
        <dbReference type="ARBA" id="ARBA00006275"/>
    </source>
</evidence>
<dbReference type="InterPro" id="IPR012944">
    <property type="entry name" value="SusD_RagB_dom"/>
</dbReference>
<dbReference type="Proteomes" id="UP000646484">
    <property type="component" value="Unassembled WGS sequence"/>
</dbReference>
<dbReference type="InterPro" id="IPR033985">
    <property type="entry name" value="SusD-like_N"/>
</dbReference>
<evidence type="ECO:0000256" key="4">
    <source>
        <dbReference type="ARBA" id="ARBA00023136"/>
    </source>
</evidence>
<gene>
    <name evidence="9" type="ORF">H8S64_08965</name>
</gene>
<feature type="domain" description="RagB/SusD" evidence="7">
    <location>
        <begin position="390"/>
        <end position="524"/>
    </location>
</feature>
<dbReference type="InterPro" id="IPR011990">
    <property type="entry name" value="TPR-like_helical_dom_sf"/>
</dbReference>
<feature type="chain" id="PRO_5046815825" evidence="6">
    <location>
        <begin position="21"/>
        <end position="539"/>
    </location>
</feature>
<protein>
    <submittedName>
        <fullName evidence="9">RagB/SusD family nutrient uptake outer membrane protein</fullName>
    </submittedName>
</protein>
<evidence type="ECO:0000256" key="5">
    <source>
        <dbReference type="ARBA" id="ARBA00023237"/>
    </source>
</evidence>
<evidence type="ECO:0000313" key="10">
    <source>
        <dbReference type="Proteomes" id="UP000646484"/>
    </source>
</evidence>
<sequence>MKSRILYICLMSCLPVLFTACGDFLEEKSQNLAYVEKVADLNELLIGEGYLSGGNSIDTLNAASVNKWGSIWNMNAVTGKMPVNNFPYIHLMDDDATEYLLCEKSIVNTEKNYIRMKAINLHHWQPDPFYDSENAEINDGNWQNMWKRIAAMNSVIYQVNEMRGKEDDKVLCNKVEGEARFLRAQYYFYMANLYGKPYRKASASIDPCIPLKTSEEIEDKYFSRATCEEVYRQVVKDLEQATVLLQGIEQTTKYRTNQTAAFALLSRVHLFMENYEAAVAAADSVIGNPDYYLRDLKAYQRGSAVYVTSPEVIFTHGPNIMAVVHAPVVVSGSGVNQQRISSGYTTSEDLLACYGENDNDMRLKAFFIERPAPGNGWRCVKTQFNAEEVSDIMAIRVPEVYLNKAEALALLGRDAEAIEVLNELREKRLKVAGAVTESGEGLVNFIRDERRRELCFEGHRWFDLRRYAVNSVYPYEKEIRHISYDFLEGSGVYRVGTYVLKPYSQDAAAYMLPIPRYAIEFNEGTLTNEVRPSREIVVE</sequence>
<dbReference type="Pfam" id="PF07980">
    <property type="entry name" value="SusD_RagB"/>
    <property type="match status" value="1"/>
</dbReference>
<comment type="similarity">
    <text evidence="2">Belongs to the SusD family.</text>
</comment>
<dbReference type="CDD" id="cd08977">
    <property type="entry name" value="SusD"/>
    <property type="match status" value="1"/>
</dbReference>
<dbReference type="EMBL" id="JACOOH010000003">
    <property type="protein sequence ID" value="MBC5621228.1"/>
    <property type="molecule type" value="Genomic_DNA"/>
</dbReference>
<keyword evidence="5" id="KW-0998">Cell outer membrane</keyword>
<reference evidence="9 10" key="1">
    <citation type="submission" date="2020-08" db="EMBL/GenBank/DDBJ databases">
        <title>Genome public.</title>
        <authorList>
            <person name="Liu C."/>
            <person name="Sun Q."/>
        </authorList>
    </citation>
    <scope>NUCLEOTIDE SEQUENCE [LARGE SCALE GENOMIC DNA]</scope>
    <source>
        <strain evidence="9 10">NSJ-56</strain>
    </source>
</reference>
<feature type="domain" description="SusD-like N-terminal" evidence="8">
    <location>
        <begin position="128"/>
        <end position="270"/>
    </location>
</feature>
<proteinExistence type="inferred from homology"/>
<dbReference type="Gene3D" id="1.25.40.390">
    <property type="match status" value="1"/>
</dbReference>
<name>A0ABR7CZW5_9BACT</name>
<evidence type="ECO:0000256" key="1">
    <source>
        <dbReference type="ARBA" id="ARBA00004442"/>
    </source>
</evidence>
<evidence type="ECO:0000256" key="6">
    <source>
        <dbReference type="SAM" id="SignalP"/>
    </source>
</evidence>
<dbReference type="Pfam" id="PF14322">
    <property type="entry name" value="SusD-like_3"/>
    <property type="match status" value="1"/>
</dbReference>
<keyword evidence="3 6" id="KW-0732">Signal</keyword>
<dbReference type="PROSITE" id="PS51257">
    <property type="entry name" value="PROKAR_LIPOPROTEIN"/>
    <property type="match status" value="1"/>
</dbReference>
<dbReference type="SUPFAM" id="SSF48452">
    <property type="entry name" value="TPR-like"/>
    <property type="match status" value="1"/>
</dbReference>